<evidence type="ECO:0000313" key="2">
    <source>
        <dbReference type="Proteomes" id="UP001500742"/>
    </source>
</evidence>
<dbReference type="Proteomes" id="UP001500742">
    <property type="component" value="Unassembled WGS sequence"/>
</dbReference>
<comment type="caution">
    <text evidence="1">The sequence shown here is derived from an EMBL/GenBank/DDBJ whole genome shotgun (WGS) entry which is preliminary data.</text>
</comment>
<gene>
    <name evidence="1" type="ORF">GCM10022210_50450</name>
</gene>
<sequence>MESIINNGSPQLKHRYYYRYYRVVKNDTALQAFSANDFRPRPAVIAGINYSLLPGWEGYDQYADIGQAMEKAKAGALNYIEQLISGGEASLPKLLQYRMDHYEDLHINLVYSNIQLVEAAAISNTQFTWHPYRIHN</sequence>
<evidence type="ECO:0000313" key="1">
    <source>
        <dbReference type="EMBL" id="GAA3990694.1"/>
    </source>
</evidence>
<dbReference type="RefSeq" id="WP_259086675.1">
    <property type="nucleotide sequence ID" value="NZ_BAAAZC010000031.1"/>
</dbReference>
<organism evidence="1 2">
    <name type="scientific">Mucilaginibacter dorajii</name>
    <dbReference type="NCBI Taxonomy" id="692994"/>
    <lineage>
        <taxon>Bacteria</taxon>
        <taxon>Pseudomonadati</taxon>
        <taxon>Bacteroidota</taxon>
        <taxon>Sphingobacteriia</taxon>
        <taxon>Sphingobacteriales</taxon>
        <taxon>Sphingobacteriaceae</taxon>
        <taxon>Mucilaginibacter</taxon>
    </lineage>
</organism>
<reference evidence="2" key="1">
    <citation type="journal article" date="2019" name="Int. J. Syst. Evol. Microbiol.">
        <title>The Global Catalogue of Microorganisms (GCM) 10K type strain sequencing project: providing services to taxonomists for standard genome sequencing and annotation.</title>
        <authorList>
            <consortium name="The Broad Institute Genomics Platform"/>
            <consortium name="The Broad Institute Genome Sequencing Center for Infectious Disease"/>
            <person name="Wu L."/>
            <person name="Ma J."/>
        </authorList>
    </citation>
    <scope>NUCLEOTIDE SEQUENCE [LARGE SCALE GENOMIC DNA]</scope>
    <source>
        <strain evidence="2">JCM 16601</strain>
    </source>
</reference>
<name>A0ABP7R108_9SPHI</name>
<accession>A0ABP7R108</accession>
<protein>
    <submittedName>
        <fullName evidence="1">Uncharacterized protein</fullName>
    </submittedName>
</protein>
<dbReference type="EMBL" id="BAAAZC010000031">
    <property type="protein sequence ID" value="GAA3990694.1"/>
    <property type="molecule type" value="Genomic_DNA"/>
</dbReference>
<proteinExistence type="predicted"/>
<keyword evidence="2" id="KW-1185">Reference proteome</keyword>